<protein>
    <submittedName>
        <fullName evidence="2">Uncharacterized protein</fullName>
    </submittedName>
</protein>
<name>A0A927L1A2_9ACTN</name>
<comment type="caution">
    <text evidence="2">The sequence shown here is derived from an EMBL/GenBank/DDBJ whole genome shotgun (WGS) entry which is preliminary data.</text>
</comment>
<keyword evidence="1" id="KW-0812">Transmembrane</keyword>
<dbReference type="AlphaFoldDB" id="A0A927L1A2"/>
<evidence type="ECO:0000313" key="2">
    <source>
        <dbReference type="EMBL" id="MBD9723514.1"/>
    </source>
</evidence>
<accession>A0A927L1A2</accession>
<evidence type="ECO:0000256" key="1">
    <source>
        <dbReference type="SAM" id="Phobius"/>
    </source>
</evidence>
<feature type="transmembrane region" description="Helical" evidence="1">
    <location>
        <begin position="38"/>
        <end position="60"/>
    </location>
</feature>
<reference evidence="2" key="1">
    <citation type="submission" date="2020-09" db="EMBL/GenBank/DDBJ databases">
        <title>Streptomyces canutascabiei sp. nov., which causes potato common scab and is distributed across the world.</title>
        <authorList>
            <person name="Nguyen H.P."/>
            <person name="Weisberg A.J."/>
            <person name="Chang J.H."/>
            <person name="Clarke C.R."/>
        </authorList>
    </citation>
    <scope>NUCLEOTIDE SEQUENCE</scope>
    <source>
        <strain evidence="2">ID-01-6.2a</strain>
    </source>
</reference>
<organism evidence="2 3">
    <name type="scientific">Streptomyces caniscabiei</name>
    <dbReference type="NCBI Taxonomy" id="2746961"/>
    <lineage>
        <taxon>Bacteria</taxon>
        <taxon>Bacillati</taxon>
        <taxon>Actinomycetota</taxon>
        <taxon>Actinomycetes</taxon>
        <taxon>Kitasatosporales</taxon>
        <taxon>Streptomycetaceae</taxon>
        <taxon>Streptomyces</taxon>
    </lineage>
</organism>
<dbReference type="RefSeq" id="WP_192360427.1">
    <property type="nucleotide sequence ID" value="NZ_CP119182.1"/>
</dbReference>
<dbReference type="Proteomes" id="UP000661025">
    <property type="component" value="Unassembled WGS sequence"/>
</dbReference>
<keyword evidence="1" id="KW-0472">Membrane</keyword>
<proteinExistence type="predicted"/>
<sequence>MDLTGGMRVAATAGGVLLTSGLALSGHGFVHDHTTCSIVGMGLIVTALTVIALTVIRVWIGDAREERRELTLARKEADAEQRKYFAAQAALESEMTRLHRDVAAERAAAEAALAVERAALYAELEEERLEITKDAFRTGVEMERSGMLKAGAPAALANLIQFPDQAARELARSREHNGVAP</sequence>
<dbReference type="GeneID" id="79933809"/>
<dbReference type="EMBL" id="JACYXT010000003">
    <property type="protein sequence ID" value="MBD9723514.1"/>
    <property type="molecule type" value="Genomic_DNA"/>
</dbReference>
<evidence type="ECO:0000313" key="3">
    <source>
        <dbReference type="Proteomes" id="UP000661025"/>
    </source>
</evidence>
<keyword evidence="1" id="KW-1133">Transmembrane helix</keyword>
<gene>
    <name evidence="2" type="ORF">IHE70_09695</name>
</gene>